<dbReference type="InterPro" id="IPR042171">
    <property type="entry name" value="Acyl-CoA_hotdog"/>
</dbReference>
<dbReference type="Pfam" id="PF20789">
    <property type="entry name" value="4HBT_3C"/>
    <property type="match status" value="1"/>
</dbReference>
<dbReference type="RefSeq" id="WP_378069923.1">
    <property type="nucleotide sequence ID" value="NZ_JBHSBL010000019.1"/>
</dbReference>
<dbReference type="InterPro" id="IPR029069">
    <property type="entry name" value="HotDog_dom_sf"/>
</dbReference>
<reference evidence="5" key="1">
    <citation type="journal article" date="2019" name="Int. J. Syst. Evol. Microbiol.">
        <title>The Global Catalogue of Microorganisms (GCM) 10K type strain sequencing project: providing services to taxonomists for standard genome sequencing and annotation.</title>
        <authorList>
            <consortium name="The Broad Institute Genomics Platform"/>
            <consortium name="The Broad Institute Genome Sequencing Center for Infectious Disease"/>
            <person name="Wu L."/>
            <person name="Ma J."/>
        </authorList>
    </citation>
    <scope>NUCLEOTIDE SEQUENCE [LARGE SCALE GENOMIC DNA]</scope>
    <source>
        <strain evidence="5">TBRC 5832</strain>
    </source>
</reference>
<evidence type="ECO:0000259" key="2">
    <source>
        <dbReference type="Pfam" id="PF13622"/>
    </source>
</evidence>
<dbReference type="SUPFAM" id="SSF54637">
    <property type="entry name" value="Thioesterase/thiol ester dehydrase-isomerase"/>
    <property type="match status" value="2"/>
</dbReference>
<organism evidence="4 5">
    <name type="scientific">Actinoplanes subglobosus</name>
    <dbReference type="NCBI Taxonomy" id="1547892"/>
    <lineage>
        <taxon>Bacteria</taxon>
        <taxon>Bacillati</taxon>
        <taxon>Actinomycetota</taxon>
        <taxon>Actinomycetes</taxon>
        <taxon>Micromonosporales</taxon>
        <taxon>Micromonosporaceae</taxon>
        <taxon>Actinoplanes</taxon>
    </lineage>
</organism>
<dbReference type="InterPro" id="IPR049449">
    <property type="entry name" value="TesB_ACOT8-like_N"/>
</dbReference>
<proteinExistence type="predicted"/>
<evidence type="ECO:0000313" key="4">
    <source>
        <dbReference type="EMBL" id="MFC4068896.1"/>
    </source>
</evidence>
<evidence type="ECO:0000259" key="3">
    <source>
        <dbReference type="Pfam" id="PF20789"/>
    </source>
</evidence>
<feature type="domain" description="Acyl-CoA thioesterase-like C-terminal" evidence="3">
    <location>
        <begin position="133"/>
        <end position="259"/>
    </location>
</feature>
<dbReference type="InterPro" id="IPR049450">
    <property type="entry name" value="ACOT8-like_C"/>
</dbReference>
<accession>A0ABV8IYU5</accession>
<dbReference type="Pfam" id="PF13622">
    <property type="entry name" value="4HBT_3"/>
    <property type="match status" value="1"/>
</dbReference>
<evidence type="ECO:0000313" key="5">
    <source>
        <dbReference type="Proteomes" id="UP001595867"/>
    </source>
</evidence>
<feature type="region of interest" description="Disordered" evidence="1">
    <location>
        <begin position="1"/>
        <end position="32"/>
    </location>
</feature>
<evidence type="ECO:0000256" key="1">
    <source>
        <dbReference type="SAM" id="MobiDB-lite"/>
    </source>
</evidence>
<feature type="domain" description="Acyl-CoA thioesterase-like N-terminal HotDog" evidence="2">
    <location>
        <begin position="23"/>
        <end position="105"/>
    </location>
</feature>
<protein>
    <submittedName>
        <fullName evidence="4">Thioesterase family protein</fullName>
    </submittedName>
</protein>
<name>A0ABV8IYU5_9ACTN</name>
<sequence length="263" mass="28338">MTDPEAFYLPAGGDDFESTTATTSPWDERMQHGGPPSGLLARAIELTRPDADMPIARLTVDFLGPIPQGRVRTEARIARPGRRVELVEARLFAGDRLAVTASAWRINTQKNISEEYAHSATPPLLPGPQPQDFFTGLSPDWGYGRAIEWRFVQGSFNDPGPVSLWARVRLPLVAGEPPSPIQHLAVLADSTNGVSAVLPLNDWLFIPPTLTVTLARPPQGPWLHLAAHTTIAPSGTGIAQADLSDPSGFVAQIAQPLLVTPRS</sequence>
<dbReference type="Proteomes" id="UP001595867">
    <property type="component" value="Unassembled WGS sequence"/>
</dbReference>
<dbReference type="Gene3D" id="2.40.160.210">
    <property type="entry name" value="Acyl-CoA thioesterase, double hotdog domain"/>
    <property type="match status" value="1"/>
</dbReference>
<keyword evidence="5" id="KW-1185">Reference proteome</keyword>
<dbReference type="EMBL" id="JBHSBL010000019">
    <property type="protein sequence ID" value="MFC4068896.1"/>
    <property type="molecule type" value="Genomic_DNA"/>
</dbReference>
<gene>
    <name evidence="4" type="ORF">ACFO0C_28530</name>
</gene>
<comment type="caution">
    <text evidence="4">The sequence shown here is derived from an EMBL/GenBank/DDBJ whole genome shotgun (WGS) entry which is preliminary data.</text>
</comment>